<dbReference type="GeneID" id="59291916"/>
<gene>
    <name evidence="2" type="ORF">HO173_010269</name>
</gene>
<sequence>MNGLEIFFSLVEGPTHWLCKSTVPEDGTARRPLDSSSQHTRARNYEQVSASSPLAPPSKILVWHQMLRMLLRPQDEALSRPLGARFVFQRTCIVTLSICVYTAVHLNIPQAGTSNSAIHSKRFGWV</sequence>
<evidence type="ECO:0000313" key="3">
    <source>
        <dbReference type="Proteomes" id="UP000578531"/>
    </source>
</evidence>
<feature type="region of interest" description="Disordered" evidence="1">
    <location>
        <begin position="26"/>
        <end position="53"/>
    </location>
</feature>
<reference evidence="2 3" key="1">
    <citation type="journal article" date="2020" name="Genomics">
        <title>Complete, high-quality genomes from long-read metagenomic sequencing of two wolf lichen thalli reveals enigmatic genome architecture.</title>
        <authorList>
            <person name="McKenzie S.K."/>
            <person name="Walston R.F."/>
            <person name="Allen J.L."/>
        </authorList>
    </citation>
    <scope>NUCLEOTIDE SEQUENCE [LARGE SCALE GENOMIC DNA]</scope>
    <source>
        <strain evidence="2">WasteWater2</strain>
    </source>
</reference>
<dbReference type="AlphaFoldDB" id="A0A8H6FN02"/>
<dbReference type="RefSeq" id="XP_037160949.1">
    <property type="nucleotide sequence ID" value="XM_037312155.1"/>
</dbReference>
<organism evidence="2 3">
    <name type="scientific">Letharia columbiana</name>
    <dbReference type="NCBI Taxonomy" id="112416"/>
    <lineage>
        <taxon>Eukaryota</taxon>
        <taxon>Fungi</taxon>
        <taxon>Dikarya</taxon>
        <taxon>Ascomycota</taxon>
        <taxon>Pezizomycotina</taxon>
        <taxon>Lecanoromycetes</taxon>
        <taxon>OSLEUM clade</taxon>
        <taxon>Lecanoromycetidae</taxon>
        <taxon>Lecanorales</taxon>
        <taxon>Lecanorineae</taxon>
        <taxon>Parmeliaceae</taxon>
        <taxon>Letharia</taxon>
    </lineage>
</organism>
<accession>A0A8H6FN02</accession>
<dbReference type="Proteomes" id="UP000578531">
    <property type="component" value="Unassembled WGS sequence"/>
</dbReference>
<comment type="caution">
    <text evidence="2">The sequence shown here is derived from an EMBL/GenBank/DDBJ whole genome shotgun (WGS) entry which is preliminary data.</text>
</comment>
<dbReference type="OrthoDB" id="9451547at2759"/>
<evidence type="ECO:0000256" key="1">
    <source>
        <dbReference type="SAM" id="MobiDB-lite"/>
    </source>
</evidence>
<protein>
    <submittedName>
        <fullName evidence="2">Uncharacterized protein</fullName>
    </submittedName>
</protein>
<proteinExistence type="predicted"/>
<evidence type="ECO:0000313" key="2">
    <source>
        <dbReference type="EMBL" id="KAF6231517.1"/>
    </source>
</evidence>
<dbReference type="EMBL" id="JACCJC010000056">
    <property type="protein sequence ID" value="KAF6231517.1"/>
    <property type="molecule type" value="Genomic_DNA"/>
</dbReference>
<keyword evidence="3" id="KW-1185">Reference proteome</keyword>
<name>A0A8H6FN02_9LECA</name>